<gene>
    <name evidence="19" type="ORF">ACFPKY_15265</name>
</gene>
<feature type="domain" description="Glucose-methanol-choline oxidoreductase N-terminal" evidence="17">
    <location>
        <begin position="228"/>
        <end position="323"/>
    </location>
</feature>
<dbReference type="InterPro" id="IPR052542">
    <property type="entry name" value="Cholesterol_Oxidase"/>
</dbReference>
<dbReference type="SUPFAM" id="SSF54373">
    <property type="entry name" value="FAD-linked reductases, C-terminal domain"/>
    <property type="match status" value="1"/>
</dbReference>
<evidence type="ECO:0000256" key="6">
    <source>
        <dbReference type="ARBA" id="ARBA00023002"/>
    </source>
</evidence>
<evidence type="ECO:0000313" key="20">
    <source>
        <dbReference type="Proteomes" id="UP001595956"/>
    </source>
</evidence>
<name>A0ABW0N1K7_9ACTN</name>
<evidence type="ECO:0000256" key="14">
    <source>
        <dbReference type="ARBA" id="ARBA00049744"/>
    </source>
</evidence>
<dbReference type="PROSITE" id="PS51318">
    <property type="entry name" value="TAT"/>
    <property type="match status" value="1"/>
</dbReference>
<dbReference type="Pfam" id="PF13450">
    <property type="entry name" value="NAD_binding_8"/>
    <property type="match status" value="1"/>
</dbReference>
<evidence type="ECO:0000256" key="12">
    <source>
        <dbReference type="ARBA" id="ARBA00049645"/>
    </source>
</evidence>
<evidence type="ECO:0000256" key="15">
    <source>
        <dbReference type="ARBA" id="ARBA00049778"/>
    </source>
</evidence>
<evidence type="ECO:0000313" key="19">
    <source>
        <dbReference type="EMBL" id="MFC5494474.1"/>
    </source>
</evidence>
<dbReference type="EC" id="5.3.3.1" evidence="11"/>
<comment type="caution">
    <text evidence="19">The sequence shown here is derived from an EMBL/GenBank/DDBJ whole genome shotgun (WGS) entry which is preliminary data.</text>
</comment>
<organism evidence="19 20">
    <name type="scientific">Nocardioides caricicola</name>
    <dbReference type="NCBI Taxonomy" id="634770"/>
    <lineage>
        <taxon>Bacteria</taxon>
        <taxon>Bacillati</taxon>
        <taxon>Actinomycetota</taxon>
        <taxon>Actinomycetes</taxon>
        <taxon>Propionibacteriales</taxon>
        <taxon>Nocardioidaceae</taxon>
        <taxon>Nocardioides</taxon>
    </lineage>
</organism>
<dbReference type="Pfam" id="PF05199">
    <property type="entry name" value="GMC_oxred_C"/>
    <property type="match status" value="1"/>
</dbReference>
<keyword evidence="16" id="KW-0732">Signal</keyword>
<evidence type="ECO:0000256" key="11">
    <source>
        <dbReference type="ARBA" id="ARBA00038856"/>
    </source>
</evidence>
<comment type="cofactor">
    <cofactor evidence="1">
        <name>FAD</name>
        <dbReference type="ChEBI" id="CHEBI:57692"/>
    </cofactor>
</comment>
<proteinExistence type="inferred from homology"/>
<feature type="signal peptide" evidence="16">
    <location>
        <begin position="1"/>
        <end position="27"/>
    </location>
</feature>
<keyword evidence="3" id="KW-0153">Cholesterol metabolism</keyword>
<evidence type="ECO:0000259" key="17">
    <source>
        <dbReference type="Pfam" id="PF00732"/>
    </source>
</evidence>
<dbReference type="RefSeq" id="WP_345170367.1">
    <property type="nucleotide sequence ID" value="NZ_BAABFQ010000001.1"/>
</dbReference>
<comment type="pathway">
    <text evidence="12">Steroid metabolism; cholesterol degradation.</text>
</comment>
<keyword evidence="4" id="KW-0285">Flavoprotein</keyword>
<dbReference type="Gene3D" id="3.50.50.60">
    <property type="entry name" value="FAD/NAD(P)-binding domain"/>
    <property type="match status" value="1"/>
</dbReference>
<dbReference type="InterPro" id="IPR000172">
    <property type="entry name" value="GMC_OxRdtase_N"/>
</dbReference>
<dbReference type="SUPFAM" id="SSF51905">
    <property type="entry name" value="FAD/NAD(P)-binding domain"/>
    <property type="match status" value="1"/>
</dbReference>
<evidence type="ECO:0000256" key="4">
    <source>
        <dbReference type="ARBA" id="ARBA00022630"/>
    </source>
</evidence>
<dbReference type="Proteomes" id="UP001595956">
    <property type="component" value="Unassembled WGS sequence"/>
</dbReference>
<keyword evidence="10" id="KW-0413">Isomerase</keyword>
<protein>
    <recommendedName>
        <fullName evidence="14">Cholesterol oxidase</fullName>
        <ecNumber evidence="13">1.1.3.6</ecNumber>
        <ecNumber evidence="11">5.3.3.1</ecNumber>
    </recommendedName>
    <alternativeName>
        <fullName evidence="15">Cholesterol isomerase</fullName>
    </alternativeName>
</protein>
<feature type="domain" description="Glucose-methanol-choline oxidoreductase C-terminal" evidence="18">
    <location>
        <begin position="456"/>
        <end position="511"/>
    </location>
</feature>
<dbReference type="InterPro" id="IPR007867">
    <property type="entry name" value="GMC_OxRtase_C"/>
</dbReference>
<keyword evidence="6" id="KW-0560">Oxidoreductase</keyword>
<sequence>MRASRRSVLTAAGLTAAFTGLPGVARAAVPVTREEHRAVVIGSGFGGSVAALRLSQAGVPVTVLERGRRWPTGPDMDTFPTARTMDKRVLWYGTTPEGVRAAQALVGEPIDFEPYVGLVEAVVGVNMVAFVPAALGGGSLSYEGVSLQPSADVFHRIFPAGLDYELLDRVHYPRVARMLDLATAPDELIGSKSYHPARYFKMRAGAAGYAVEKLRMPIDWSYALAELRGEMKPSYTNGDCFLGVNNGGKNSLDVTYLARAEATGNCTIRTHHNVSSIGRAADGRWVVHATRTDDRGTALEEKVITTGALVLAAGSTGTSRLLVEAQAHDTIPDLPEAVGECWGTNGDRIYVWTNPFTDFGAEQGGPCVYGSMDWDDAATANTIVQAAIPPFGVNPRSTMVIGYGMTPDRGRFAYDAVTGKAVLRFPFLGDQASYRVIDRRMREIVGSHGTLLDTNAALASTWHGLGGVVMGRACDVQGRVLGQRGLYVLDGALIPGSTGACNPSMTIAAVAEHAMDAIVREDVGTVI</sequence>
<evidence type="ECO:0000256" key="8">
    <source>
        <dbReference type="ARBA" id="ARBA00023166"/>
    </source>
</evidence>
<evidence type="ECO:0000256" key="16">
    <source>
        <dbReference type="SAM" id="SignalP"/>
    </source>
</evidence>
<evidence type="ECO:0000256" key="3">
    <source>
        <dbReference type="ARBA" id="ARBA00022548"/>
    </source>
</evidence>
<dbReference type="PANTHER" id="PTHR47470">
    <property type="entry name" value="CHOLESTEROL OXIDASE"/>
    <property type="match status" value="1"/>
</dbReference>
<keyword evidence="5" id="KW-0274">FAD</keyword>
<dbReference type="InterPro" id="IPR036188">
    <property type="entry name" value="FAD/NAD-bd_sf"/>
</dbReference>
<keyword evidence="20" id="KW-1185">Reference proteome</keyword>
<dbReference type="InterPro" id="IPR006311">
    <property type="entry name" value="TAT_signal"/>
</dbReference>
<evidence type="ECO:0000256" key="7">
    <source>
        <dbReference type="ARBA" id="ARBA00023098"/>
    </source>
</evidence>
<dbReference type="EC" id="1.1.3.6" evidence="13"/>
<dbReference type="Pfam" id="PF00732">
    <property type="entry name" value="GMC_oxred_N"/>
    <property type="match status" value="1"/>
</dbReference>
<dbReference type="EMBL" id="JBHSMD010000005">
    <property type="protein sequence ID" value="MFC5494474.1"/>
    <property type="molecule type" value="Genomic_DNA"/>
</dbReference>
<keyword evidence="8" id="KW-1207">Sterol metabolism</keyword>
<keyword evidence="9" id="KW-0753">Steroid metabolism</keyword>
<accession>A0ABW0N1K7</accession>
<evidence type="ECO:0000256" key="2">
    <source>
        <dbReference type="ARBA" id="ARBA00010790"/>
    </source>
</evidence>
<evidence type="ECO:0000256" key="9">
    <source>
        <dbReference type="ARBA" id="ARBA00023221"/>
    </source>
</evidence>
<evidence type="ECO:0000256" key="1">
    <source>
        <dbReference type="ARBA" id="ARBA00001974"/>
    </source>
</evidence>
<reference evidence="20" key="1">
    <citation type="journal article" date="2019" name="Int. J. Syst. Evol. Microbiol.">
        <title>The Global Catalogue of Microorganisms (GCM) 10K type strain sequencing project: providing services to taxonomists for standard genome sequencing and annotation.</title>
        <authorList>
            <consortium name="The Broad Institute Genomics Platform"/>
            <consortium name="The Broad Institute Genome Sequencing Center for Infectious Disease"/>
            <person name="Wu L."/>
            <person name="Ma J."/>
        </authorList>
    </citation>
    <scope>NUCLEOTIDE SEQUENCE [LARGE SCALE GENOMIC DNA]</scope>
    <source>
        <strain evidence="20">KACC 13778</strain>
    </source>
</reference>
<evidence type="ECO:0000259" key="18">
    <source>
        <dbReference type="Pfam" id="PF05199"/>
    </source>
</evidence>
<dbReference type="PANTHER" id="PTHR47470:SF1">
    <property type="entry name" value="FAD-DEPENDENT OXIDOREDUCTASE 2 FAD BINDING DOMAIN-CONTAINING PROTEIN"/>
    <property type="match status" value="1"/>
</dbReference>
<keyword evidence="7" id="KW-0443">Lipid metabolism</keyword>
<comment type="similarity">
    <text evidence="2">Belongs to the GMC oxidoreductase family.</text>
</comment>
<evidence type="ECO:0000256" key="13">
    <source>
        <dbReference type="ARBA" id="ARBA00049723"/>
    </source>
</evidence>
<dbReference type="Gene3D" id="3.30.410.10">
    <property type="entry name" value="Cholesterol Oxidase, domain 2"/>
    <property type="match status" value="1"/>
</dbReference>
<evidence type="ECO:0000256" key="5">
    <source>
        <dbReference type="ARBA" id="ARBA00022827"/>
    </source>
</evidence>
<evidence type="ECO:0000256" key="10">
    <source>
        <dbReference type="ARBA" id="ARBA00023235"/>
    </source>
</evidence>
<feature type="chain" id="PRO_5046713939" description="Cholesterol oxidase" evidence="16">
    <location>
        <begin position="28"/>
        <end position="527"/>
    </location>
</feature>